<evidence type="ECO:0000256" key="5">
    <source>
        <dbReference type="ARBA" id="ARBA00022989"/>
    </source>
</evidence>
<feature type="transmembrane region" description="Helical" evidence="8">
    <location>
        <begin position="112"/>
        <end position="134"/>
    </location>
</feature>
<keyword evidence="12" id="KW-1185">Reference proteome</keyword>
<dbReference type="STRING" id="617002.SAMN05660653_00940"/>
<feature type="domain" description="Cation efflux protein cytoplasmic" evidence="10">
    <location>
        <begin position="212"/>
        <end position="287"/>
    </location>
</feature>
<evidence type="ECO:0000256" key="4">
    <source>
        <dbReference type="ARBA" id="ARBA00022692"/>
    </source>
</evidence>
<dbReference type="EMBL" id="FMXO01000004">
    <property type="protein sequence ID" value="SDB18816.1"/>
    <property type="molecule type" value="Genomic_DNA"/>
</dbReference>
<accession>A0A1G6BE20</accession>
<evidence type="ECO:0000256" key="7">
    <source>
        <dbReference type="SAM" id="MobiDB-lite"/>
    </source>
</evidence>
<keyword evidence="4 8" id="KW-0812">Transmembrane</keyword>
<feature type="region of interest" description="Disordered" evidence="7">
    <location>
        <begin position="295"/>
        <end position="318"/>
    </location>
</feature>
<evidence type="ECO:0000313" key="11">
    <source>
        <dbReference type="EMBL" id="SDB18816.1"/>
    </source>
</evidence>
<feature type="transmembrane region" description="Helical" evidence="8">
    <location>
        <begin position="155"/>
        <end position="172"/>
    </location>
</feature>
<evidence type="ECO:0000256" key="2">
    <source>
        <dbReference type="ARBA" id="ARBA00008114"/>
    </source>
</evidence>
<dbReference type="AlphaFoldDB" id="A0A1G6BE20"/>
<dbReference type="InterPro" id="IPR002524">
    <property type="entry name" value="Cation_efflux"/>
</dbReference>
<dbReference type="GO" id="GO:0015341">
    <property type="term" value="F:zinc efflux antiporter activity"/>
    <property type="evidence" value="ECO:0007669"/>
    <property type="project" value="TreeGrafter"/>
</dbReference>
<evidence type="ECO:0000256" key="3">
    <source>
        <dbReference type="ARBA" id="ARBA00022448"/>
    </source>
</evidence>
<dbReference type="OrthoDB" id="9806522at2"/>
<dbReference type="RefSeq" id="WP_092117925.1">
    <property type="nucleotide sequence ID" value="NZ_FMXO01000004.1"/>
</dbReference>
<reference evidence="11 12" key="1">
    <citation type="submission" date="2016-10" db="EMBL/GenBank/DDBJ databases">
        <authorList>
            <person name="de Groot N.N."/>
        </authorList>
    </citation>
    <scope>NUCLEOTIDE SEQUENCE [LARGE SCALE GENOMIC DNA]</scope>
    <source>
        <strain evidence="11 12">ASO4-2</strain>
    </source>
</reference>
<feature type="transmembrane region" description="Helical" evidence="8">
    <location>
        <begin position="12"/>
        <end position="32"/>
    </location>
</feature>
<evidence type="ECO:0000256" key="6">
    <source>
        <dbReference type="ARBA" id="ARBA00023136"/>
    </source>
</evidence>
<name>A0A1G6BE20_9BACT</name>
<dbReference type="GO" id="GO:0005886">
    <property type="term" value="C:plasma membrane"/>
    <property type="evidence" value="ECO:0007669"/>
    <property type="project" value="TreeGrafter"/>
</dbReference>
<sequence length="318" mass="34249">MTVLNTPARYALVSVAASLVTMALKFWAYWMTGSVGIFSDAAESVINLAAGLVTFTALVLAARPADKRHTYGHDKAEYFASGVEGTLILIASVAIFYTALQRLFAPEPLMSLGLGAAVLTVAAMINLGAARLLLHGGRKFDSIALEADAKHLMTDVWTSLAVILGVAVIMAAPEEWVFLDPLIAMAVAVNILRSGLDLLRRSWSGLMDHTLPSTEIQIIKDALHEQAPDAPFHGLRSRKSGSKRFIDVHLLIPGKCTVKEAHDLCDRIEKHVESRLDNASLTIHVEPVEEDSSWDGHCIGGVANDGSDQETEPGNKCS</sequence>
<dbReference type="SUPFAM" id="SSF161111">
    <property type="entry name" value="Cation efflux protein transmembrane domain-like"/>
    <property type="match status" value="1"/>
</dbReference>
<keyword evidence="6 8" id="KW-0472">Membrane</keyword>
<dbReference type="SUPFAM" id="SSF160240">
    <property type="entry name" value="Cation efflux protein cytoplasmic domain-like"/>
    <property type="match status" value="1"/>
</dbReference>
<keyword evidence="5 8" id="KW-1133">Transmembrane helix</keyword>
<dbReference type="Pfam" id="PF01545">
    <property type="entry name" value="Cation_efflux"/>
    <property type="match status" value="1"/>
</dbReference>
<evidence type="ECO:0000259" key="9">
    <source>
        <dbReference type="Pfam" id="PF01545"/>
    </source>
</evidence>
<keyword evidence="3" id="KW-0813">Transport</keyword>
<evidence type="ECO:0000256" key="1">
    <source>
        <dbReference type="ARBA" id="ARBA00004141"/>
    </source>
</evidence>
<dbReference type="GO" id="GO:0015086">
    <property type="term" value="F:cadmium ion transmembrane transporter activity"/>
    <property type="evidence" value="ECO:0007669"/>
    <property type="project" value="TreeGrafter"/>
</dbReference>
<dbReference type="Proteomes" id="UP000198771">
    <property type="component" value="Unassembled WGS sequence"/>
</dbReference>
<dbReference type="PANTHER" id="PTHR43840">
    <property type="entry name" value="MITOCHONDRIAL METAL TRANSPORTER 1-RELATED"/>
    <property type="match status" value="1"/>
</dbReference>
<feature type="transmembrane region" description="Helical" evidence="8">
    <location>
        <begin position="78"/>
        <end position="100"/>
    </location>
</feature>
<dbReference type="Gene3D" id="3.30.70.1350">
    <property type="entry name" value="Cation efflux protein, cytoplasmic domain"/>
    <property type="match status" value="1"/>
</dbReference>
<dbReference type="NCBIfam" id="TIGR01297">
    <property type="entry name" value="CDF"/>
    <property type="match status" value="1"/>
</dbReference>
<evidence type="ECO:0000259" key="10">
    <source>
        <dbReference type="Pfam" id="PF16916"/>
    </source>
</evidence>
<comment type="subcellular location">
    <subcellularLocation>
        <location evidence="1">Membrane</location>
        <topology evidence="1">Multi-pass membrane protein</topology>
    </subcellularLocation>
</comment>
<protein>
    <submittedName>
        <fullName evidence="11">Cation diffusion facilitator family transporter</fullName>
    </submittedName>
</protein>
<evidence type="ECO:0000313" key="12">
    <source>
        <dbReference type="Proteomes" id="UP000198771"/>
    </source>
</evidence>
<dbReference type="PANTHER" id="PTHR43840:SF15">
    <property type="entry name" value="MITOCHONDRIAL METAL TRANSPORTER 1-RELATED"/>
    <property type="match status" value="1"/>
</dbReference>
<dbReference type="InterPro" id="IPR036837">
    <property type="entry name" value="Cation_efflux_CTD_sf"/>
</dbReference>
<dbReference type="GO" id="GO:0006882">
    <property type="term" value="P:intracellular zinc ion homeostasis"/>
    <property type="evidence" value="ECO:0007669"/>
    <property type="project" value="TreeGrafter"/>
</dbReference>
<gene>
    <name evidence="11" type="ORF">SAMN05660653_00940</name>
</gene>
<organism evidence="11 12">
    <name type="scientific">Desulfonatronum thiosulfatophilum</name>
    <dbReference type="NCBI Taxonomy" id="617002"/>
    <lineage>
        <taxon>Bacteria</taxon>
        <taxon>Pseudomonadati</taxon>
        <taxon>Thermodesulfobacteriota</taxon>
        <taxon>Desulfovibrionia</taxon>
        <taxon>Desulfovibrionales</taxon>
        <taxon>Desulfonatronaceae</taxon>
        <taxon>Desulfonatronum</taxon>
    </lineage>
</organism>
<evidence type="ECO:0000256" key="8">
    <source>
        <dbReference type="SAM" id="Phobius"/>
    </source>
</evidence>
<feature type="transmembrane region" description="Helical" evidence="8">
    <location>
        <begin position="44"/>
        <end position="66"/>
    </location>
</feature>
<dbReference type="InterPro" id="IPR027470">
    <property type="entry name" value="Cation_efflux_CTD"/>
</dbReference>
<dbReference type="Gene3D" id="1.20.1510.10">
    <property type="entry name" value="Cation efflux protein transmembrane domain"/>
    <property type="match status" value="1"/>
</dbReference>
<comment type="similarity">
    <text evidence="2">Belongs to the cation diffusion facilitator (CDF) transporter (TC 2.A.4) family.</text>
</comment>
<dbReference type="Pfam" id="PF16916">
    <property type="entry name" value="ZT_dimer"/>
    <property type="match status" value="1"/>
</dbReference>
<proteinExistence type="inferred from homology"/>
<dbReference type="InterPro" id="IPR058533">
    <property type="entry name" value="Cation_efflux_TM"/>
</dbReference>
<dbReference type="InterPro" id="IPR027469">
    <property type="entry name" value="Cation_efflux_TMD_sf"/>
</dbReference>
<dbReference type="InterPro" id="IPR050291">
    <property type="entry name" value="CDF_Transporter"/>
</dbReference>
<feature type="domain" description="Cation efflux protein transmembrane" evidence="9">
    <location>
        <begin position="12"/>
        <end position="207"/>
    </location>
</feature>
<dbReference type="GO" id="GO:0015093">
    <property type="term" value="F:ferrous iron transmembrane transporter activity"/>
    <property type="evidence" value="ECO:0007669"/>
    <property type="project" value="TreeGrafter"/>
</dbReference>